<evidence type="ECO:0000256" key="6">
    <source>
        <dbReference type="ARBA" id="ARBA00023211"/>
    </source>
</evidence>
<dbReference type="Gene3D" id="3.90.79.10">
    <property type="entry name" value="Nucleoside Triphosphate Pyrophosphohydrolase"/>
    <property type="match status" value="1"/>
</dbReference>
<feature type="domain" description="Nudix hydrolase" evidence="8">
    <location>
        <begin position="224"/>
        <end position="364"/>
    </location>
</feature>
<comment type="cofactor">
    <cofactor evidence="1">
        <name>Mn(2+)</name>
        <dbReference type="ChEBI" id="CHEBI:29035"/>
    </cofactor>
</comment>
<dbReference type="Proteomes" id="UP000198406">
    <property type="component" value="Unassembled WGS sequence"/>
</dbReference>
<dbReference type="InterPro" id="IPR045121">
    <property type="entry name" value="CoAse"/>
</dbReference>
<evidence type="ECO:0000256" key="3">
    <source>
        <dbReference type="ARBA" id="ARBA00022723"/>
    </source>
</evidence>
<dbReference type="CDD" id="cd03426">
    <property type="entry name" value="NUDIX_CoAse_Nudt7"/>
    <property type="match status" value="1"/>
</dbReference>
<proteinExistence type="predicted"/>
<organism evidence="9 10">
    <name type="scientific">Fistulifera solaris</name>
    <name type="common">Oleaginous diatom</name>
    <dbReference type="NCBI Taxonomy" id="1519565"/>
    <lineage>
        <taxon>Eukaryota</taxon>
        <taxon>Sar</taxon>
        <taxon>Stramenopiles</taxon>
        <taxon>Ochrophyta</taxon>
        <taxon>Bacillariophyta</taxon>
        <taxon>Bacillariophyceae</taxon>
        <taxon>Bacillariophycidae</taxon>
        <taxon>Naviculales</taxon>
        <taxon>Naviculaceae</taxon>
        <taxon>Fistulifera</taxon>
    </lineage>
</organism>
<evidence type="ECO:0000256" key="4">
    <source>
        <dbReference type="ARBA" id="ARBA00022801"/>
    </source>
</evidence>
<dbReference type="SUPFAM" id="SSF55811">
    <property type="entry name" value="Nudix"/>
    <property type="match status" value="1"/>
</dbReference>
<keyword evidence="6" id="KW-0464">Manganese</keyword>
<dbReference type="GO" id="GO:0046872">
    <property type="term" value="F:metal ion binding"/>
    <property type="evidence" value="ECO:0007669"/>
    <property type="project" value="UniProtKB-KW"/>
</dbReference>
<dbReference type="InterPro" id="IPR000086">
    <property type="entry name" value="NUDIX_hydrolase_dom"/>
</dbReference>
<dbReference type="InParanoid" id="A0A1Z5JNT8"/>
<accession>A0A1Z5JNT8</accession>
<evidence type="ECO:0000313" key="9">
    <source>
        <dbReference type="EMBL" id="GAX15639.1"/>
    </source>
</evidence>
<dbReference type="InterPro" id="IPR015797">
    <property type="entry name" value="NUDIX_hydrolase-like_dom_sf"/>
</dbReference>
<dbReference type="PANTHER" id="PTHR12992:SF11">
    <property type="entry name" value="MITOCHONDRIAL COENZYME A DIPHOSPHATASE NUDT8"/>
    <property type="match status" value="1"/>
</dbReference>
<name>A0A1Z5JNT8_FISSO</name>
<dbReference type="OrthoDB" id="206213at2759"/>
<dbReference type="EMBL" id="BDSP01000095">
    <property type="protein sequence ID" value="GAX15639.1"/>
    <property type="molecule type" value="Genomic_DNA"/>
</dbReference>
<keyword evidence="5" id="KW-0460">Magnesium</keyword>
<dbReference type="PANTHER" id="PTHR12992">
    <property type="entry name" value="NUDIX HYDROLASE"/>
    <property type="match status" value="1"/>
</dbReference>
<sequence length="415" mass="47147">MMPFMRRSHAMRRLALPERNVARIVVRCFSSNSYTPHPLDESPGVSNTTPTAQRLWKGVWPDQLLHPSTEERNYEFWKERVVDNVNMDGDELPRLFKRMEAQELQGSMPQQRLGVLHADPATDMLILCENYTVKAIASALRDREDALQYAAMLCEEEKWDALRDFLRVYHPRYVLERRYGPKTPSKGAPAPPILDLTQSLHRNNLELIRKALMRMPRTVTQAHDKRAGVVIALCTVDGVPCILLEKRASHLRSYPDEVALPGGMVCDVQDPSIVSTCLREMKEEINGLPDEPVDVLGVLRCNWGDIQHLVNIAVTPVVCYWGELPEHLLPNAEEVAQVFTVPLSNLLDRSLWIHRDGFAPIFTGGPDVVWGLSGYILQRFAKDILYPIVRRQKGGQSQRRGEIPPEEAVPDASWL</sequence>
<evidence type="ECO:0000256" key="7">
    <source>
        <dbReference type="SAM" id="MobiDB-lite"/>
    </source>
</evidence>
<keyword evidence="10" id="KW-1185">Reference proteome</keyword>
<protein>
    <recommendedName>
        <fullName evidence="8">Nudix hydrolase domain-containing protein</fullName>
    </recommendedName>
</protein>
<reference evidence="9 10" key="1">
    <citation type="journal article" date="2015" name="Plant Cell">
        <title>Oil accumulation by the oleaginous diatom Fistulifera solaris as revealed by the genome and transcriptome.</title>
        <authorList>
            <person name="Tanaka T."/>
            <person name="Maeda Y."/>
            <person name="Veluchamy A."/>
            <person name="Tanaka M."/>
            <person name="Abida H."/>
            <person name="Marechal E."/>
            <person name="Bowler C."/>
            <person name="Muto M."/>
            <person name="Sunaga Y."/>
            <person name="Tanaka M."/>
            <person name="Yoshino T."/>
            <person name="Taniguchi T."/>
            <person name="Fukuda Y."/>
            <person name="Nemoto M."/>
            <person name="Matsumoto M."/>
            <person name="Wong P.S."/>
            <person name="Aburatani S."/>
            <person name="Fujibuchi W."/>
        </authorList>
    </citation>
    <scope>NUCLEOTIDE SEQUENCE [LARGE SCALE GENOMIC DNA]</scope>
    <source>
        <strain evidence="9 10">JPCC DA0580</strain>
    </source>
</reference>
<feature type="region of interest" description="Disordered" evidence="7">
    <location>
        <begin position="396"/>
        <end position="415"/>
    </location>
</feature>
<dbReference type="Pfam" id="PF00293">
    <property type="entry name" value="NUDIX"/>
    <property type="match status" value="1"/>
</dbReference>
<dbReference type="PROSITE" id="PS51462">
    <property type="entry name" value="NUDIX"/>
    <property type="match status" value="1"/>
</dbReference>
<gene>
    <name evidence="9" type="ORF">FisN_3Hh111</name>
</gene>
<comment type="caution">
    <text evidence="9">The sequence shown here is derived from an EMBL/GenBank/DDBJ whole genome shotgun (WGS) entry which is preliminary data.</text>
</comment>
<dbReference type="GO" id="GO:0010945">
    <property type="term" value="F:coenzyme A diphosphatase activity"/>
    <property type="evidence" value="ECO:0007669"/>
    <property type="project" value="InterPro"/>
</dbReference>
<evidence type="ECO:0000256" key="1">
    <source>
        <dbReference type="ARBA" id="ARBA00001936"/>
    </source>
</evidence>
<keyword evidence="4" id="KW-0378">Hydrolase</keyword>
<evidence type="ECO:0000256" key="2">
    <source>
        <dbReference type="ARBA" id="ARBA00001946"/>
    </source>
</evidence>
<evidence type="ECO:0000313" key="10">
    <source>
        <dbReference type="Proteomes" id="UP000198406"/>
    </source>
</evidence>
<evidence type="ECO:0000259" key="8">
    <source>
        <dbReference type="PROSITE" id="PS51462"/>
    </source>
</evidence>
<dbReference type="AlphaFoldDB" id="A0A1Z5JNT8"/>
<evidence type="ECO:0000256" key="5">
    <source>
        <dbReference type="ARBA" id="ARBA00022842"/>
    </source>
</evidence>
<comment type="cofactor">
    <cofactor evidence="2">
        <name>Mg(2+)</name>
        <dbReference type="ChEBI" id="CHEBI:18420"/>
    </cofactor>
</comment>
<keyword evidence="3" id="KW-0479">Metal-binding</keyword>